<sequence>MLPPSRAAESAPPPGDPASECCPPWCALTARLGSCRRGLWHRSRRPSTSSLVSGRLCVPSVPVFPKNLPPRDEAAAGHLGVVPLRTPPPATSRLLCSGTHSLLCLAPRPPPPPPHGARLPRGVSPSAALAVQPSRSCVGVGETGAGRGVSASVSRDTSVLLESFPGSPAEAPPGPAALGSGHRLR</sequence>
<dbReference type="Proteomes" id="UP000664940">
    <property type="component" value="Unassembled WGS sequence"/>
</dbReference>
<gene>
    <name evidence="2" type="ORF">HJG60_010410</name>
</gene>
<feature type="compositionally biased region" description="Low complexity" evidence="1">
    <location>
        <begin position="176"/>
        <end position="185"/>
    </location>
</feature>
<dbReference type="EMBL" id="JABVXQ010000003">
    <property type="protein sequence ID" value="KAF6120084.1"/>
    <property type="molecule type" value="Genomic_DNA"/>
</dbReference>
<proteinExistence type="predicted"/>
<evidence type="ECO:0000256" key="1">
    <source>
        <dbReference type="SAM" id="MobiDB-lite"/>
    </source>
</evidence>
<protein>
    <submittedName>
        <fullName evidence="2">Uncharacterized protein</fullName>
    </submittedName>
</protein>
<dbReference type="AlphaFoldDB" id="A0A834AWV2"/>
<feature type="region of interest" description="Disordered" evidence="1">
    <location>
        <begin position="110"/>
        <end position="185"/>
    </location>
</feature>
<reference evidence="2 3" key="1">
    <citation type="journal article" date="2020" name="Nature">
        <title>Six reference-quality genomes reveal evolution of bat adaptations.</title>
        <authorList>
            <person name="Jebb D."/>
            <person name="Huang Z."/>
            <person name="Pippel M."/>
            <person name="Hughes G.M."/>
            <person name="Lavrichenko K."/>
            <person name="Devanna P."/>
            <person name="Winkler S."/>
            <person name="Jermiin L.S."/>
            <person name="Skirmuntt E.C."/>
            <person name="Katzourakis A."/>
            <person name="Burkitt-Gray L."/>
            <person name="Ray D.A."/>
            <person name="Sullivan K.A.M."/>
            <person name="Roscito J.G."/>
            <person name="Kirilenko B.M."/>
            <person name="Davalos L.M."/>
            <person name="Corthals A.P."/>
            <person name="Power M.L."/>
            <person name="Jones G."/>
            <person name="Ransome R.D."/>
            <person name="Dechmann D.K.N."/>
            <person name="Locatelli A.G."/>
            <person name="Puechmaille S.J."/>
            <person name="Fedrigo O."/>
            <person name="Jarvis E.D."/>
            <person name="Hiller M."/>
            <person name="Vernes S.C."/>
            <person name="Myers E.W."/>
            <person name="Teeling E.C."/>
        </authorList>
    </citation>
    <scope>NUCLEOTIDE SEQUENCE [LARGE SCALE GENOMIC DNA]</scope>
    <source>
        <strain evidence="2">Bat1K_MPI-CBG_1</strain>
    </source>
</reference>
<name>A0A834AWV2_9CHIR</name>
<feature type="region of interest" description="Disordered" evidence="1">
    <location>
        <begin position="1"/>
        <end position="20"/>
    </location>
</feature>
<accession>A0A834AWV2</accession>
<comment type="caution">
    <text evidence="2">The sequence shown here is derived from an EMBL/GenBank/DDBJ whole genome shotgun (WGS) entry which is preliminary data.</text>
</comment>
<evidence type="ECO:0000313" key="3">
    <source>
        <dbReference type="Proteomes" id="UP000664940"/>
    </source>
</evidence>
<organism evidence="2 3">
    <name type="scientific">Phyllostomus discolor</name>
    <name type="common">pale spear-nosed bat</name>
    <dbReference type="NCBI Taxonomy" id="89673"/>
    <lineage>
        <taxon>Eukaryota</taxon>
        <taxon>Metazoa</taxon>
        <taxon>Chordata</taxon>
        <taxon>Craniata</taxon>
        <taxon>Vertebrata</taxon>
        <taxon>Euteleostomi</taxon>
        <taxon>Mammalia</taxon>
        <taxon>Eutheria</taxon>
        <taxon>Laurasiatheria</taxon>
        <taxon>Chiroptera</taxon>
        <taxon>Yangochiroptera</taxon>
        <taxon>Phyllostomidae</taxon>
        <taxon>Phyllostominae</taxon>
        <taxon>Phyllostomus</taxon>
    </lineage>
</organism>
<feature type="compositionally biased region" description="Low complexity" evidence="1">
    <location>
        <begin position="1"/>
        <end position="10"/>
    </location>
</feature>
<evidence type="ECO:0000313" key="2">
    <source>
        <dbReference type="EMBL" id="KAF6120084.1"/>
    </source>
</evidence>